<dbReference type="InterPro" id="IPR045344">
    <property type="entry name" value="C-JID"/>
</dbReference>
<comment type="caution">
    <text evidence="8">The sequence shown here is derived from an EMBL/GenBank/DDBJ whole genome shotgun (WGS) entry which is preliminary data.</text>
</comment>
<dbReference type="Gene3D" id="1.10.8.430">
    <property type="entry name" value="Helical domain of apoptotic protease-activating factors"/>
    <property type="match status" value="1"/>
</dbReference>
<evidence type="ECO:0000256" key="2">
    <source>
        <dbReference type="ARBA" id="ARBA00022614"/>
    </source>
</evidence>
<dbReference type="InterPro" id="IPR011713">
    <property type="entry name" value="Leu-rich_rpt_3"/>
</dbReference>
<sequence length="926" mass="104994">MQKTQLVVLPVFHYVDPSDVRNQRGTFAEALALHEELLKDCIGNVQTWKTALTKVVDLTGWDLKDRLESTVIEEIIKRIFSELNCKFSSVYEDLVGMDSCVEEMLDSYLAEGLDGVCFVGICGMGGIGKTTLAQEIYKRISDNYEVTNFIANIREETKSRGLDSLLKQLLSKILMESEINIWNIPEGINLLRNTLSNKKVFIVLDDVDEDEQLRALTGKHDWFGPRSRTIVTSRDSHLLKRCGVNDIYSAKGLSNDDALQLFSWRAFNKPYPEENYVDFSKGFVNYAQGLPLALKVLGSLLFAKRTEEWKSALDKLKEEPNKFFLDILQISFDGLTYVQKKTNKDCMGDSLDYNLGVLMEKSLITISDHGTLWMHDLLQEMGQEIIHCKSPKEPGRQSSKLVELRMCFSGIKQLWKGIMNLDELKVIDLSYSPNLIETPNFSRAPNLKKLILRGCTRPSKIHASLGNLKRLIQLDLNGCKCLKSLPNKFNLEALEMFDLGENIPCLSKLYLNGTPIKDLPLLMEDNLGNLQSLEELNVSGTTIKALPTFIKLLKNLKVLFLHGREGLSPKSSNKLISFQQRRSLDPMVMLEKSLFDFCSLTKLNLKILMLNFCTSLPSLPKLPLKIEVIGARCCTSLETLSMRPKDEFVPGLNLINCVKLIANQENSDRHVKLKVRHYGLLIPGSEIPKWLSHKNVGTLVNLQVPSSDLLCNKLMGIVLCVIFVFRQHHPFDQLQIENCFVGFFCTFKHELRCSINADGCEIDTRSLSLSEEFGKIESYHLLLFYLPSRDFISFGNWKEKLIPMDANGLSQIEVKFETKRPSLEVTKCGANLVFEQDIEDVKQTKAWSSNHSITLYEDDLDTKIKQSHDGAGPSGEAPHPKWIQLPNLIQSLVLCWGNWLGNLCTLGQGNPNSEEEEEEEVEEEFQ</sequence>
<feature type="domain" description="TIR" evidence="7">
    <location>
        <begin position="1"/>
        <end position="83"/>
    </location>
</feature>
<keyword evidence="3" id="KW-0677">Repeat</keyword>
<reference evidence="8 9" key="1">
    <citation type="journal article" date="2023" name="G3 (Bethesda)">
        <title>A haplotype-resolved chromosome-scale genome for Quercus rubra L. provides insights into the genetics of adaptive traits for red oak species.</title>
        <authorList>
            <person name="Kapoor B."/>
            <person name="Jenkins J."/>
            <person name="Schmutz J."/>
            <person name="Zhebentyayeva T."/>
            <person name="Kuelheim C."/>
            <person name="Coggeshall M."/>
            <person name="Heim C."/>
            <person name="Lasky J.R."/>
            <person name="Leites L."/>
            <person name="Islam-Faridi N."/>
            <person name="Romero-Severson J."/>
            <person name="DeLeo V.L."/>
            <person name="Lucas S.M."/>
            <person name="Lazic D."/>
            <person name="Gailing O."/>
            <person name="Carlson J."/>
            <person name="Staton M."/>
        </authorList>
    </citation>
    <scope>NUCLEOTIDE SEQUENCE [LARGE SCALE GENOMIC DNA]</scope>
    <source>
        <strain evidence="8">Pseudo-F2</strain>
    </source>
</reference>
<dbReference type="Proteomes" id="UP001324115">
    <property type="component" value="Unassembled WGS sequence"/>
</dbReference>
<name>A0AAN7EJP7_QUERU</name>
<dbReference type="EC" id="3.2.2.6" evidence="1"/>
<dbReference type="Gene3D" id="3.80.10.10">
    <property type="entry name" value="Ribonuclease Inhibitor"/>
    <property type="match status" value="2"/>
</dbReference>
<dbReference type="Pfam" id="PF20160">
    <property type="entry name" value="C-JID"/>
    <property type="match status" value="1"/>
</dbReference>
<dbReference type="PANTHER" id="PTHR11017">
    <property type="entry name" value="LEUCINE-RICH REPEAT-CONTAINING PROTEIN"/>
    <property type="match status" value="1"/>
</dbReference>
<keyword evidence="9" id="KW-1185">Reference proteome</keyword>
<evidence type="ECO:0000256" key="6">
    <source>
        <dbReference type="ARBA" id="ARBA00047304"/>
    </source>
</evidence>
<dbReference type="GO" id="GO:0006952">
    <property type="term" value="P:defense response"/>
    <property type="evidence" value="ECO:0007669"/>
    <property type="project" value="InterPro"/>
</dbReference>
<evidence type="ECO:0000256" key="3">
    <source>
        <dbReference type="ARBA" id="ARBA00022737"/>
    </source>
</evidence>
<evidence type="ECO:0000256" key="4">
    <source>
        <dbReference type="ARBA" id="ARBA00022801"/>
    </source>
</evidence>
<dbReference type="PRINTS" id="PR00364">
    <property type="entry name" value="DISEASERSIST"/>
</dbReference>
<dbReference type="GO" id="GO:0043531">
    <property type="term" value="F:ADP binding"/>
    <property type="evidence" value="ECO:0007669"/>
    <property type="project" value="InterPro"/>
</dbReference>
<dbReference type="InterPro" id="IPR058192">
    <property type="entry name" value="WHD_ROQ1-like"/>
</dbReference>
<dbReference type="InterPro" id="IPR027417">
    <property type="entry name" value="P-loop_NTPase"/>
</dbReference>
<dbReference type="InterPro" id="IPR002182">
    <property type="entry name" value="NB-ARC"/>
</dbReference>
<dbReference type="Pfam" id="PF07725">
    <property type="entry name" value="LRR_3"/>
    <property type="match status" value="1"/>
</dbReference>
<keyword evidence="4" id="KW-0378">Hydrolase</keyword>
<dbReference type="AlphaFoldDB" id="A0AAN7EJP7"/>
<comment type="catalytic activity">
    <reaction evidence="6">
        <text>NAD(+) + H2O = ADP-D-ribose + nicotinamide + H(+)</text>
        <dbReference type="Rhea" id="RHEA:16301"/>
        <dbReference type="ChEBI" id="CHEBI:15377"/>
        <dbReference type="ChEBI" id="CHEBI:15378"/>
        <dbReference type="ChEBI" id="CHEBI:17154"/>
        <dbReference type="ChEBI" id="CHEBI:57540"/>
        <dbReference type="ChEBI" id="CHEBI:57967"/>
        <dbReference type="EC" id="3.2.2.6"/>
    </reaction>
    <physiologicalReaction direction="left-to-right" evidence="6">
        <dbReference type="Rhea" id="RHEA:16302"/>
    </physiologicalReaction>
</comment>
<accession>A0AAN7EJP7</accession>
<dbReference type="GO" id="GO:0007165">
    <property type="term" value="P:signal transduction"/>
    <property type="evidence" value="ECO:0007669"/>
    <property type="project" value="InterPro"/>
</dbReference>
<evidence type="ECO:0000256" key="1">
    <source>
        <dbReference type="ARBA" id="ARBA00011982"/>
    </source>
</evidence>
<dbReference type="Pfam" id="PF23282">
    <property type="entry name" value="WHD_ROQ1"/>
    <property type="match status" value="1"/>
</dbReference>
<evidence type="ECO:0000256" key="5">
    <source>
        <dbReference type="ARBA" id="ARBA00023027"/>
    </source>
</evidence>
<dbReference type="Gene3D" id="3.40.50.300">
    <property type="entry name" value="P-loop containing nucleotide triphosphate hydrolases"/>
    <property type="match status" value="1"/>
</dbReference>
<evidence type="ECO:0000313" key="9">
    <source>
        <dbReference type="Proteomes" id="UP001324115"/>
    </source>
</evidence>
<dbReference type="InterPro" id="IPR032675">
    <property type="entry name" value="LRR_dom_sf"/>
</dbReference>
<dbReference type="SUPFAM" id="SSF52540">
    <property type="entry name" value="P-loop containing nucleoside triphosphate hydrolases"/>
    <property type="match status" value="1"/>
</dbReference>
<dbReference type="GO" id="GO:0061809">
    <property type="term" value="F:NAD+ nucleosidase activity, cyclic ADP-ribose generating"/>
    <property type="evidence" value="ECO:0007669"/>
    <property type="project" value="UniProtKB-EC"/>
</dbReference>
<dbReference type="Gene3D" id="3.40.50.10140">
    <property type="entry name" value="Toll/interleukin-1 receptor homology (TIR) domain"/>
    <property type="match status" value="1"/>
</dbReference>
<dbReference type="InterPro" id="IPR044974">
    <property type="entry name" value="Disease_R_plants"/>
</dbReference>
<dbReference type="InterPro" id="IPR000157">
    <property type="entry name" value="TIR_dom"/>
</dbReference>
<evidence type="ECO:0000259" key="7">
    <source>
        <dbReference type="PROSITE" id="PS50104"/>
    </source>
</evidence>
<dbReference type="SUPFAM" id="SSF52058">
    <property type="entry name" value="L domain-like"/>
    <property type="match status" value="1"/>
</dbReference>
<organism evidence="8 9">
    <name type="scientific">Quercus rubra</name>
    <name type="common">Northern red oak</name>
    <name type="synonym">Quercus borealis</name>
    <dbReference type="NCBI Taxonomy" id="3512"/>
    <lineage>
        <taxon>Eukaryota</taxon>
        <taxon>Viridiplantae</taxon>
        <taxon>Streptophyta</taxon>
        <taxon>Embryophyta</taxon>
        <taxon>Tracheophyta</taxon>
        <taxon>Spermatophyta</taxon>
        <taxon>Magnoliopsida</taxon>
        <taxon>eudicotyledons</taxon>
        <taxon>Gunneridae</taxon>
        <taxon>Pentapetalae</taxon>
        <taxon>rosids</taxon>
        <taxon>fabids</taxon>
        <taxon>Fagales</taxon>
        <taxon>Fagaceae</taxon>
        <taxon>Quercus</taxon>
    </lineage>
</organism>
<keyword evidence="2" id="KW-0433">Leucine-rich repeat</keyword>
<dbReference type="PROSITE" id="PS50104">
    <property type="entry name" value="TIR"/>
    <property type="match status" value="1"/>
</dbReference>
<dbReference type="Pfam" id="PF01582">
    <property type="entry name" value="TIR"/>
    <property type="match status" value="1"/>
</dbReference>
<gene>
    <name evidence="8" type="ORF">RGQ29_031207</name>
</gene>
<dbReference type="InterPro" id="IPR035897">
    <property type="entry name" value="Toll_tir_struct_dom_sf"/>
</dbReference>
<evidence type="ECO:0000313" key="8">
    <source>
        <dbReference type="EMBL" id="KAK4573145.1"/>
    </source>
</evidence>
<dbReference type="PANTHER" id="PTHR11017:SF559">
    <property type="entry name" value="DISEASE RESISTANCE PROTEIN CHL1"/>
    <property type="match status" value="1"/>
</dbReference>
<dbReference type="Pfam" id="PF00931">
    <property type="entry name" value="NB-ARC"/>
    <property type="match status" value="1"/>
</dbReference>
<dbReference type="EMBL" id="JAXUIC010000009">
    <property type="protein sequence ID" value="KAK4573145.1"/>
    <property type="molecule type" value="Genomic_DNA"/>
</dbReference>
<protein>
    <recommendedName>
        <fullName evidence="1">ADP-ribosyl cyclase/cyclic ADP-ribose hydrolase</fullName>
        <ecNumber evidence="1">3.2.2.6</ecNumber>
    </recommendedName>
</protein>
<keyword evidence="5" id="KW-0520">NAD</keyword>
<proteinExistence type="predicted"/>
<dbReference type="InterPro" id="IPR042197">
    <property type="entry name" value="Apaf_helical"/>
</dbReference>